<feature type="domain" description="Histidine kinase" evidence="13">
    <location>
        <begin position="490"/>
        <end position="592"/>
    </location>
</feature>
<dbReference type="EC" id="2.7.13.3" evidence="3"/>
<dbReference type="GO" id="GO:0005886">
    <property type="term" value="C:plasma membrane"/>
    <property type="evidence" value="ECO:0007669"/>
    <property type="project" value="UniProtKB-SubCell"/>
</dbReference>
<dbReference type="Gene3D" id="6.10.340.10">
    <property type="match status" value="1"/>
</dbReference>
<dbReference type="SMART" id="SM00387">
    <property type="entry name" value="HATPase_c"/>
    <property type="match status" value="1"/>
</dbReference>
<dbReference type="Gene3D" id="3.30.565.10">
    <property type="entry name" value="Histidine kinase-like ATPase, C-terminal domain"/>
    <property type="match status" value="1"/>
</dbReference>
<feature type="domain" description="HAMP" evidence="14">
    <location>
        <begin position="324"/>
        <end position="376"/>
    </location>
</feature>
<dbReference type="PANTHER" id="PTHR34220">
    <property type="entry name" value="SENSOR HISTIDINE KINASE YPDA"/>
    <property type="match status" value="1"/>
</dbReference>
<evidence type="ECO:0000259" key="13">
    <source>
        <dbReference type="PROSITE" id="PS50109"/>
    </source>
</evidence>
<feature type="transmembrane region" description="Helical" evidence="12">
    <location>
        <begin position="21"/>
        <end position="40"/>
    </location>
</feature>
<comment type="subcellular location">
    <subcellularLocation>
        <location evidence="2">Cell membrane</location>
        <topology evidence="2">Multi-pass membrane protein</topology>
    </subcellularLocation>
</comment>
<dbReference type="InterPro" id="IPR003594">
    <property type="entry name" value="HATPase_dom"/>
</dbReference>
<dbReference type="AlphaFoldDB" id="I0BGP6"/>
<keyword evidence="4" id="KW-1003">Cell membrane</keyword>
<evidence type="ECO:0000256" key="10">
    <source>
        <dbReference type="ARBA" id="ARBA00023012"/>
    </source>
</evidence>
<dbReference type="EMBL" id="CP003422">
    <property type="protein sequence ID" value="AFH61543.2"/>
    <property type="molecule type" value="Genomic_DNA"/>
</dbReference>
<evidence type="ECO:0000256" key="6">
    <source>
        <dbReference type="ARBA" id="ARBA00022679"/>
    </source>
</evidence>
<dbReference type="InterPro" id="IPR005467">
    <property type="entry name" value="His_kinase_dom"/>
</dbReference>
<keyword evidence="11 12" id="KW-0472">Membrane</keyword>
<dbReference type="Pfam" id="PF02518">
    <property type="entry name" value="HATPase_c"/>
    <property type="match status" value="1"/>
</dbReference>
<dbReference type="InterPro" id="IPR010559">
    <property type="entry name" value="Sig_transdc_His_kin_internal"/>
</dbReference>
<evidence type="ECO:0000259" key="14">
    <source>
        <dbReference type="PROSITE" id="PS50885"/>
    </source>
</evidence>
<proteinExistence type="predicted"/>
<dbReference type="InterPro" id="IPR004358">
    <property type="entry name" value="Sig_transdc_His_kin-like_C"/>
</dbReference>
<keyword evidence="8 15" id="KW-0418">Kinase</keyword>
<keyword evidence="5" id="KW-0597">Phosphoprotein</keyword>
<evidence type="ECO:0000256" key="11">
    <source>
        <dbReference type="ARBA" id="ARBA00023136"/>
    </source>
</evidence>
<dbReference type="RefSeq" id="WP_016362529.1">
    <property type="nucleotide sequence ID" value="NC_017672.3"/>
</dbReference>
<keyword evidence="7" id="KW-0547">Nucleotide-binding</keyword>
<feature type="transmembrane region" description="Helical" evidence="12">
    <location>
        <begin position="304"/>
        <end position="322"/>
    </location>
</feature>
<dbReference type="PROSITE" id="PS50885">
    <property type="entry name" value="HAMP"/>
    <property type="match status" value="1"/>
</dbReference>
<evidence type="ECO:0000313" key="15">
    <source>
        <dbReference type="EMBL" id="AFH61543.2"/>
    </source>
</evidence>
<dbReference type="GO" id="GO:0005524">
    <property type="term" value="F:ATP binding"/>
    <property type="evidence" value="ECO:0007669"/>
    <property type="project" value="UniProtKB-KW"/>
</dbReference>
<dbReference type="KEGG" id="pmw:B2K_12555"/>
<evidence type="ECO:0000256" key="3">
    <source>
        <dbReference type="ARBA" id="ARBA00012438"/>
    </source>
</evidence>
<protein>
    <recommendedName>
        <fullName evidence="3">histidine kinase</fullName>
        <ecNumber evidence="3">2.7.13.3</ecNumber>
    </recommendedName>
</protein>
<evidence type="ECO:0000256" key="12">
    <source>
        <dbReference type="SAM" id="Phobius"/>
    </source>
</evidence>
<sequence length="596" mass="66614">MMTSLTRLGRKWLYNTKLRHKILYTYLLLILVPLGAYQFVVSDKVSGLLINHVTYSAEQGFNQTYAFLSYRLQRIGETTDVLIANPSILRSITDPGTNTDIHRQLQDYSDLKQQLRSLQDGTDIARVTLYVDSQYVFGNESENFLPLNLTEGNACFERLVENNPKMLWCSPSEIETKGAAANQYLYVVRSLLDPNNYKHTVGRLRVDVRADTIRDILKNANAVENSVTYLASSDSRIVLSSDPVASPPPFPLPATGTLQDGTVSAELDGTYYLYRPIPSSQWSMVTAIPIDEVMKQSRQLRNDLLALLLVVALAAHVVAYLLSVSVTRRISHLTGRLKDVEKGSLIPLAQTQGKDEIGELIKTYNFMIDKISTMHEEQYKLGQEVKSAELKALQSQINPHFLYNTLDLINWMASSGMNNEIRQVVKALSRFYKVSLSSGRDVVTVGEELKHVSFYVQIQNIRFENKIRLVSGVPEELLGYAIPKITFQPIVENAILHGILGRVSREGTVTISAVKEADDLVITIADDGIGMKEELVRQMDAGTYRGSLKGSGYGSRNVLQRLQHVFGESYGLSYRSTPGEGTTVTLRIPAVQPPEE</sequence>
<evidence type="ECO:0000256" key="8">
    <source>
        <dbReference type="ARBA" id="ARBA00022777"/>
    </source>
</evidence>
<dbReference type="Proteomes" id="UP000007392">
    <property type="component" value="Chromosome"/>
</dbReference>
<dbReference type="OrthoDB" id="9776552at2"/>
<evidence type="ECO:0000256" key="1">
    <source>
        <dbReference type="ARBA" id="ARBA00000085"/>
    </source>
</evidence>
<dbReference type="InterPro" id="IPR003660">
    <property type="entry name" value="HAMP_dom"/>
</dbReference>
<reference evidence="15 16" key="1">
    <citation type="submission" date="2013-06" db="EMBL/GenBank/DDBJ databases">
        <title>Complete genome sequence of Paenibacillus mucilaginosus K02.</title>
        <authorList>
            <person name="Xiao B."/>
            <person name="Sun L."/>
            <person name="Xiao L."/>
            <person name="Lian B."/>
        </authorList>
    </citation>
    <scope>NUCLEOTIDE SEQUENCE [LARGE SCALE GENOMIC DNA]</scope>
    <source>
        <strain evidence="15 16">K02</strain>
    </source>
</reference>
<name>I0BGP6_9BACL</name>
<evidence type="ECO:0000256" key="5">
    <source>
        <dbReference type="ARBA" id="ARBA00022553"/>
    </source>
</evidence>
<dbReference type="Pfam" id="PF06580">
    <property type="entry name" value="His_kinase"/>
    <property type="match status" value="1"/>
</dbReference>
<dbReference type="PRINTS" id="PR00344">
    <property type="entry name" value="BCTRLSENSOR"/>
</dbReference>
<dbReference type="SUPFAM" id="SSF158472">
    <property type="entry name" value="HAMP domain-like"/>
    <property type="match status" value="1"/>
</dbReference>
<comment type="catalytic activity">
    <reaction evidence="1">
        <text>ATP + protein L-histidine = ADP + protein N-phospho-L-histidine.</text>
        <dbReference type="EC" id="2.7.13.3"/>
    </reaction>
</comment>
<dbReference type="PROSITE" id="PS50109">
    <property type="entry name" value="HIS_KIN"/>
    <property type="match status" value="1"/>
</dbReference>
<evidence type="ECO:0000256" key="2">
    <source>
        <dbReference type="ARBA" id="ARBA00004651"/>
    </source>
</evidence>
<dbReference type="HOGENOM" id="CLU_020473_6_1_9"/>
<evidence type="ECO:0000256" key="7">
    <source>
        <dbReference type="ARBA" id="ARBA00022741"/>
    </source>
</evidence>
<keyword evidence="12" id="KW-1133">Transmembrane helix</keyword>
<evidence type="ECO:0000256" key="4">
    <source>
        <dbReference type="ARBA" id="ARBA00022475"/>
    </source>
</evidence>
<dbReference type="PANTHER" id="PTHR34220:SF7">
    <property type="entry name" value="SENSOR HISTIDINE KINASE YPDA"/>
    <property type="match status" value="1"/>
</dbReference>
<dbReference type="SUPFAM" id="SSF55874">
    <property type="entry name" value="ATPase domain of HSP90 chaperone/DNA topoisomerase II/histidine kinase"/>
    <property type="match status" value="1"/>
</dbReference>
<evidence type="ECO:0000313" key="16">
    <source>
        <dbReference type="Proteomes" id="UP000007392"/>
    </source>
</evidence>
<evidence type="ECO:0000256" key="9">
    <source>
        <dbReference type="ARBA" id="ARBA00022840"/>
    </source>
</evidence>
<keyword evidence="6" id="KW-0808">Transferase</keyword>
<dbReference type="GO" id="GO:0000155">
    <property type="term" value="F:phosphorelay sensor kinase activity"/>
    <property type="evidence" value="ECO:0007669"/>
    <property type="project" value="InterPro"/>
</dbReference>
<keyword evidence="12" id="KW-0812">Transmembrane</keyword>
<organism evidence="15 16">
    <name type="scientific">Paenibacillus mucilaginosus K02</name>
    <dbReference type="NCBI Taxonomy" id="997761"/>
    <lineage>
        <taxon>Bacteria</taxon>
        <taxon>Bacillati</taxon>
        <taxon>Bacillota</taxon>
        <taxon>Bacilli</taxon>
        <taxon>Bacillales</taxon>
        <taxon>Paenibacillaceae</taxon>
        <taxon>Paenibacillus</taxon>
    </lineage>
</organism>
<keyword evidence="10" id="KW-0902">Two-component regulatory system</keyword>
<dbReference type="CDD" id="cd06225">
    <property type="entry name" value="HAMP"/>
    <property type="match status" value="1"/>
</dbReference>
<dbReference type="InterPro" id="IPR050640">
    <property type="entry name" value="Bact_2-comp_sensor_kinase"/>
</dbReference>
<dbReference type="InterPro" id="IPR036890">
    <property type="entry name" value="HATPase_C_sf"/>
</dbReference>
<accession>I0BGP6</accession>
<gene>
    <name evidence="15" type="ORF">B2K_12555</name>
</gene>
<keyword evidence="9" id="KW-0067">ATP-binding</keyword>